<organism evidence="1 2">
    <name type="scientific">Inconstantimicrobium mannanitabidum</name>
    <dbReference type="NCBI Taxonomy" id="1604901"/>
    <lineage>
        <taxon>Bacteria</taxon>
        <taxon>Bacillati</taxon>
        <taxon>Bacillota</taxon>
        <taxon>Clostridia</taxon>
        <taxon>Eubacteriales</taxon>
        <taxon>Clostridiaceae</taxon>
        <taxon>Inconstantimicrobium</taxon>
    </lineage>
</organism>
<proteinExistence type="predicted"/>
<name>A0ACB5RFT3_9CLOT</name>
<evidence type="ECO:0000313" key="2">
    <source>
        <dbReference type="Proteomes" id="UP001058074"/>
    </source>
</evidence>
<sequence length="143" mass="16272">MLKTFLKINLSGLLLGLLFYLVTSFAADQYFIQKALNMSDEAFSTMCGFFYLVIFLFITAIVPIISYKWLNGSWWSMILAILWFPYSVLTIFIRSLLPPLFEYSGTDFGLGLLVMFLIFAYPIYILILSLVGTSLKKAAISKV</sequence>
<accession>A0ACB5RFT3</accession>
<comment type="caution">
    <text evidence="1">The sequence shown here is derived from an EMBL/GenBank/DDBJ whole genome shotgun (WGS) entry which is preliminary data.</text>
</comment>
<evidence type="ECO:0000313" key="1">
    <source>
        <dbReference type="EMBL" id="GKX67951.1"/>
    </source>
</evidence>
<dbReference type="Proteomes" id="UP001058074">
    <property type="component" value="Unassembled WGS sequence"/>
</dbReference>
<dbReference type="EMBL" id="BROD01000001">
    <property type="protein sequence ID" value="GKX67951.1"/>
    <property type="molecule type" value="Genomic_DNA"/>
</dbReference>
<reference evidence="1" key="1">
    <citation type="journal article" date="2025" name="Int. J. Syst. Evol. Microbiol.">
        <title>Inconstantimicrobium mannanitabidum sp. nov., a novel member of the family Clostridiaceae isolated from anoxic soil under the treatment of reductive soil disinfestation.</title>
        <authorList>
            <person name="Ueki A."/>
            <person name="Tonouchi A."/>
            <person name="Honma S."/>
            <person name="Kaku N."/>
            <person name="Ueki K."/>
        </authorList>
    </citation>
    <scope>NUCLEOTIDE SEQUENCE</scope>
    <source>
        <strain evidence="1">TW13</strain>
    </source>
</reference>
<gene>
    <name evidence="1" type="ORF">rsdtw13_32090</name>
</gene>
<keyword evidence="2" id="KW-1185">Reference proteome</keyword>
<protein>
    <submittedName>
        <fullName evidence="1">Uncharacterized protein</fullName>
    </submittedName>
</protein>